<dbReference type="PANTHER" id="PTHR33928:SF2">
    <property type="entry name" value="PECTATE LYASE SUPERFAMILY PROTEIN DOMAIN-CONTAINING PROTEIN-RELATED"/>
    <property type="match status" value="1"/>
</dbReference>
<dbReference type="OrthoDB" id="1046782at2759"/>
<sequence length="531" mass="56374">MLAPALAKYPTHPHPSSFWYARMDHTGDYRGYAPHLDDASTYQVYMAVKGNDGDAIQAAINARSSNSSAQRKGQWLASQPRVVYIPPGTYEVRRTINMTTDTIVTGDPLNPPIIKAAAGFDGDTLINGQDPTTGISGEISFAVGLKNLVLDTTEIDAGLNFTGLYWGVGQVAQLSNIDIKMPRSVDGSGHSGVRLGRGSTLTLADIRVEKGLNGIFHDGHQQALYKNIYFSENTVGMLISSGFTITILNAVFDGVGFGVRNTGGSPFIGLVDCKSINSGVTFSSSSYPSMLIDNLDKDTDSNIVELPSGVAYGPASHVDTFTWGNTVDRDPIFGPVNSSTPRPEQLAPGGRWPAITAPSYAGFNIQDFINIKDPRQNGGYTVKGDASVDETDALNKVLQYAVDNNKVAYFPYGDYRVHSTLVIPLGSRIVGEAWSAISAAGDYFKDSANPKPIVQVGEPGDVGRIHISDIRVSVAEVLPGAIMMQFNAAGAAAGDVAIWNSAILIGGTRGVPDLIDACGDSSNPCKAVFLG</sequence>
<keyword evidence="3" id="KW-1185">Reference proteome</keyword>
<dbReference type="EMBL" id="JAADYS010004116">
    <property type="protein sequence ID" value="KAF4435991.1"/>
    <property type="molecule type" value="Genomic_DNA"/>
</dbReference>
<keyword evidence="2" id="KW-0378">Hydrolase</keyword>
<proteinExistence type="predicted"/>
<reference evidence="2 3" key="1">
    <citation type="submission" date="2020-01" db="EMBL/GenBank/DDBJ databases">
        <title>Identification and distribution of gene clusters putatively required for synthesis of sphingolipid metabolism inhibitors in phylogenetically diverse species of the filamentous fungus Fusarium.</title>
        <authorList>
            <person name="Kim H.-S."/>
            <person name="Busman M."/>
            <person name="Brown D.W."/>
            <person name="Divon H."/>
            <person name="Uhlig S."/>
            <person name="Proctor R.H."/>
        </authorList>
    </citation>
    <scope>NUCLEOTIDE SEQUENCE [LARGE SCALE GENOMIC DNA]</scope>
    <source>
        <strain evidence="2 3">NRRL 20459</strain>
    </source>
</reference>
<feature type="domain" description="Rhamnogalacturonase A/B/Epimerase-like pectate lyase" evidence="1">
    <location>
        <begin position="51"/>
        <end position="259"/>
    </location>
</feature>
<gene>
    <name evidence="2" type="ORF">FALBO_17442</name>
</gene>
<protein>
    <submittedName>
        <fullName evidence="2">Glycoside hydrolase family 55</fullName>
    </submittedName>
</protein>
<comment type="caution">
    <text evidence="2">The sequence shown here is derived from an EMBL/GenBank/DDBJ whole genome shotgun (WGS) entry which is preliminary data.</text>
</comment>
<dbReference type="PANTHER" id="PTHR33928">
    <property type="entry name" value="POLYGALACTURONASE QRT3"/>
    <property type="match status" value="1"/>
</dbReference>
<evidence type="ECO:0000313" key="2">
    <source>
        <dbReference type="EMBL" id="KAF4435991.1"/>
    </source>
</evidence>
<dbReference type="Pfam" id="PF12708">
    <property type="entry name" value="Pect-lyase_RHGA_epim"/>
    <property type="match status" value="2"/>
</dbReference>
<accession>A0A8H4NL91</accession>
<dbReference type="Gene3D" id="2.160.20.10">
    <property type="entry name" value="Single-stranded right-handed beta-helix, Pectin lyase-like"/>
    <property type="match status" value="2"/>
</dbReference>
<feature type="domain" description="Rhamnogalacturonase A/B/Epimerase-like pectate lyase" evidence="1">
    <location>
        <begin position="380"/>
        <end position="442"/>
    </location>
</feature>
<evidence type="ECO:0000313" key="3">
    <source>
        <dbReference type="Proteomes" id="UP000554235"/>
    </source>
</evidence>
<dbReference type="InterPro" id="IPR011050">
    <property type="entry name" value="Pectin_lyase_fold/virulence"/>
</dbReference>
<feature type="non-terminal residue" evidence="2">
    <location>
        <position position="531"/>
    </location>
</feature>
<dbReference type="GO" id="GO:0004650">
    <property type="term" value="F:polygalacturonase activity"/>
    <property type="evidence" value="ECO:0007669"/>
    <property type="project" value="InterPro"/>
</dbReference>
<dbReference type="Proteomes" id="UP000554235">
    <property type="component" value="Unassembled WGS sequence"/>
</dbReference>
<organism evidence="2 3">
    <name type="scientific">Fusarium albosuccineum</name>
    <dbReference type="NCBI Taxonomy" id="1237068"/>
    <lineage>
        <taxon>Eukaryota</taxon>
        <taxon>Fungi</taxon>
        <taxon>Dikarya</taxon>
        <taxon>Ascomycota</taxon>
        <taxon>Pezizomycotina</taxon>
        <taxon>Sordariomycetes</taxon>
        <taxon>Hypocreomycetidae</taxon>
        <taxon>Hypocreales</taxon>
        <taxon>Nectriaceae</taxon>
        <taxon>Fusarium</taxon>
        <taxon>Fusarium decemcellulare species complex</taxon>
    </lineage>
</organism>
<dbReference type="AlphaFoldDB" id="A0A8H4NL91"/>
<dbReference type="InterPro" id="IPR012334">
    <property type="entry name" value="Pectin_lyas_fold"/>
</dbReference>
<evidence type="ECO:0000259" key="1">
    <source>
        <dbReference type="Pfam" id="PF12708"/>
    </source>
</evidence>
<dbReference type="InterPro" id="IPR024535">
    <property type="entry name" value="RHGA/B-epi-like_pectate_lyase"/>
</dbReference>
<dbReference type="SUPFAM" id="SSF51126">
    <property type="entry name" value="Pectin lyase-like"/>
    <property type="match status" value="2"/>
</dbReference>
<dbReference type="InterPro" id="IPR039279">
    <property type="entry name" value="QRT3-like"/>
</dbReference>
<name>A0A8H4NL91_9HYPO</name>